<evidence type="ECO:0000256" key="2">
    <source>
        <dbReference type="ARBA" id="ARBA00022741"/>
    </source>
</evidence>
<keyword evidence="5 7" id="KW-0808">Transferase</keyword>
<dbReference type="Gene3D" id="3.40.50.300">
    <property type="entry name" value="P-loop containing nucleotide triphosphate hydrolases"/>
    <property type="match status" value="1"/>
</dbReference>
<comment type="subcellular location">
    <subcellularLocation>
        <location evidence="5">Cytoplasm</location>
    </subcellularLocation>
</comment>
<dbReference type="Pfam" id="PF01121">
    <property type="entry name" value="CoaE"/>
    <property type="match status" value="1"/>
</dbReference>
<evidence type="ECO:0000256" key="4">
    <source>
        <dbReference type="ARBA" id="ARBA00022993"/>
    </source>
</evidence>
<dbReference type="PROSITE" id="PS51219">
    <property type="entry name" value="DPCK"/>
    <property type="match status" value="1"/>
</dbReference>
<dbReference type="PANTHER" id="PTHR10695:SF46">
    <property type="entry name" value="BIFUNCTIONAL COENZYME A SYNTHASE-RELATED"/>
    <property type="match status" value="1"/>
</dbReference>
<name>A0A975XTT1_9RHOO</name>
<evidence type="ECO:0000256" key="3">
    <source>
        <dbReference type="ARBA" id="ARBA00022840"/>
    </source>
</evidence>
<dbReference type="InterPro" id="IPR001977">
    <property type="entry name" value="Depp_CoAkinase"/>
</dbReference>
<organism evidence="7 8">
    <name type="scientific">Azospira inquinata</name>
    <dbReference type="NCBI Taxonomy" id="2785627"/>
    <lineage>
        <taxon>Bacteria</taxon>
        <taxon>Pseudomonadati</taxon>
        <taxon>Pseudomonadota</taxon>
        <taxon>Betaproteobacteria</taxon>
        <taxon>Rhodocyclales</taxon>
        <taxon>Rhodocyclaceae</taxon>
        <taxon>Azospira</taxon>
    </lineage>
</organism>
<comment type="similarity">
    <text evidence="1 5">Belongs to the CoaE family.</text>
</comment>
<dbReference type="EMBL" id="CP064782">
    <property type="protein sequence ID" value="QWT48045.1"/>
    <property type="molecule type" value="Genomic_DNA"/>
</dbReference>
<dbReference type="CDD" id="cd02022">
    <property type="entry name" value="DPCK"/>
    <property type="match status" value="1"/>
</dbReference>
<dbReference type="GO" id="GO:0005524">
    <property type="term" value="F:ATP binding"/>
    <property type="evidence" value="ECO:0007669"/>
    <property type="project" value="UniProtKB-UniRule"/>
</dbReference>
<dbReference type="Proteomes" id="UP000683428">
    <property type="component" value="Chromosome"/>
</dbReference>
<evidence type="ECO:0000313" key="7">
    <source>
        <dbReference type="EMBL" id="QWT48045.1"/>
    </source>
</evidence>
<evidence type="ECO:0000256" key="5">
    <source>
        <dbReference type="HAMAP-Rule" id="MF_00376"/>
    </source>
</evidence>
<dbReference type="KEGG" id="aiq:Azoinq_09185"/>
<keyword evidence="4 5" id="KW-0173">Coenzyme A biosynthesis</keyword>
<comment type="function">
    <text evidence="5">Catalyzes the phosphorylation of the 3'-hydroxyl group of dephosphocoenzyme A to form coenzyme A.</text>
</comment>
<dbReference type="NCBIfam" id="TIGR00152">
    <property type="entry name" value="dephospho-CoA kinase"/>
    <property type="match status" value="1"/>
</dbReference>
<proteinExistence type="inferred from homology"/>
<keyword evidence="2 5" id="KW-0547">Nucleotide-binding</keyword>
<evidence type="ECO:0000256" key="6">
    <source>
        <dbReference type="NCBIfam" id="TIGR00152"/>
    </source>
</evidence>
<protein>
    <recommendedName>
        <fullName evidence="5 6">Dephospho-CoA kinase</fullName>
        <ecNumber evidence="5 6">2.7.1.24</ecNumber>
    </recommendedName>
    <alternativeName>
        <fullName evidence="5">Dephosphocoenzyme A kinase</fullName>
    </alternativeName>
</protein>
<dbReference type="GO" id="GO:0015937">
    <property type="term" value="P:coenzyme A biosynthetic process"/>
    <property type="evidence" value="ECO:0007669"/>
    <property type="project" value="UniProtKB-UniRule"/>
</dbReference>
<evidence type="ECO:0000313" key="8">
    <source>
        <dbReference type="Proteomes" id="UP000683428"/>
    </source>
</evidence>
<gene>
    <name evidence="5" type="primary">coaE</name>
    <name evidence="7" type="ORF">Azoinq_09185</name>
</gene>
<accession>A0A975XTT1</accession>
<keyword evidence="3 5" id="KW-0067">ATP-binding</keyword>
<keyword evidence="8" id="KW-1185">Reference proteome</keyword>
<keyword evidence="5" id="KW-0963">Cytoplasm</keyword>
<dbReference type="InterPro" id="IPR027417">
    <property type="entry name" value="P-loop_NTPase"/>
</dbReference>
<comment type="catalytic activity">
    <reaction evidence="5">
        <text>3'-dephospho-CoA + ATP = ADP + CoA + H(+)</text>
        <dbReference type="Rhea" id="RHEA:18245"/>
        <dbReference type="ChEBI" id="CHEBI:15378"/>
        <dbReference type="ChEBI" id="CHEBI:30616"/>
        <dbReference type="ChEBI" id="CHEBI:57287"/>
        <dbReference type="ChEBI" id="CHEBI:57328"/>
        <dbReference type="ChEBI" id="CHEBI:456216"/>
        <dbReference type="EC" id="2.7.1.24"/>
    </reaction>
</comment>
<feature type="binding site" evidence="5">
    <location>
        <begin position="11"/>
        <end position="16"/>
    </location>
    <ligand>
        <name>ATP</name>
        <dbReference type="ChEBI" id="CHEBI:30616"/>
    </ligand>
</feature>
<dbReference type="PANTHER" id="PTHR10695">
    <property type="entry name" value="DEPHOSPHO-COA KINASE-RELATED"/>
    <property type="match status" value="1"/>
</dbReference>
<reference evidence="7" key="1">
    <citation type="submission" date="2020-11" db="EMBL/GenBank/DDBJ databases">
        <title>Azospira inquinata sp. nov.</title>
        <authorList>
            <person name="Moe W.M."/>
            <person name="Mikes M.C."/>
        </authorList>
    </citation>
    <scope>NUCLEOTIDE SEQUENCE</scope>
    <source>
        <strain evidence="7">Azo-3</strain>
    </source>
</reference>
<sequence>MFLVGLTGGIGSGKSTVAALFEARGAVQVDTDAIAHELTVPGGAAMVPIRAAFGDGVVAPDGALDRAAMRQRVFSDGDARRRLEAILHPLIRAEADRRCGAAQAPYVILAVPLLVESGQYRDRADRILVVDCDPARQIARVVARNGLTEAQVRAILAVQASREARLAAADDVVRNDDGPDALEPQVARLHEHYLSLARQKAIES</sequence>
<dbReference type="SUPFAM" id="SSF52540">
    <property type="entry name" value="P-loop containing nucleoside triphosphate hydrolases"/>
    <property type="match status" value="1"/>
</dbReference>
<dbReference type="EC" id="2.7.1.24" evidence="5 6"/>
<dbReference type="GO" id="GO:0005737">
    <property type="term" value="C:cytoplasm"/>
    <property type="evidence" value="ECO:0007669"/>
    <property type="project" value="UniProtKB-SubCell"/>
</dbReference>
<dbReference type="HAMAP" id="MF_00376">
    <property type="entry name" value="Dephospho_CoA_kinase"/>
    <property type="match status" value="1"/>
</dbReference>
<keyword evidence="5 7" id="KW-0418">Kinase</keyword>
<comment type="pathway">
    <text evidence="5">Cofactor biosynthesis; coenzyme A biosynthesis; CoA from (R)-pantothenate: step 5/5.</text>
</comment>
<evidence type="ECO:0000256" key="1">
    <source>
        <dbReference type="ARBA" id="ARBA00009018"/>
    </source>
</evidence>
<dbReference type="AlphaFoldDB" id="A0A975XTT1"/>
<dbReference type="GO" id="GO:0004140">
    <property type="term" value="F:dephospho-CoA kinase activity"/>
    <property type="evidence" value="ECO:0007669"/>
    <property type="project" value="UniProtKB-UniRule"/>
</dbReference>